<dbReference type="OrthoDB" id="9806457at2"/>
<feature type="domain" description="Lon N-terminal" evidence="1">
    <location>
        <begin position="16"/>
        <end position="211"/>
    </location>
</feature>
<dbReference type="PANTHER" id="PTHR46732:SF8">
    <property type="entry name" value="ATP-DEPENDENT PROTEASE LA (LON) DOMAIN PROTEIN"/>
    <property type="match status" value="1"/>
</dbReference>
<dbReference type="RefSeq" id="WP_140928726.1">
    <property type="nucleotide sequence ID" value="NZ_VFSU01000028.1"/>
</dbReference>
<dbReference type="InterPro" id="IPR046336">
    <property type="entry name" value="Lon_prtase_N_sf"/>
</dbReference>
<dbReference type="PROSITE" id="PS51787">
    <property type="entry name" value="LON_N"/>
    <property type="match status" value="1"/>
</dbReference>
<organism evidence="2 3">
    <name type="scientific">Sandaracinobacter neustonicus</name>
    <dbReference type="NCBI Taxonomy" id="1715348"/>
    <lineage>
        <taxon>Bacteria</taxon>
        <taxon>Pseudomonadati</taxon>
        <taxon>Pseudomonadota</taxon>
        <taxon>Alphaproteobacteria</taxon>
        <taxon>Sphingomonadales</taxon>
        <taxon>Sphingosinicellaceae</taxon>
        <taxon>Sandaracinobacter</taxon>
    </lineage>
</organism>
<gene>
    <name evidence="2" type="ORF">FJQ54_12415</name>
</gene>
<dbReference type="PANTHER" id="PTHR46732">
    <property type="entry name" value="ATP-DEPENDENT PROTEASE LA (LON) DOMAIN PROTEIN"/>
    <property type="match status" value="1"/>
</dbReference>
<accession>A0A501XIG7</accession>
<evidence type="ECO:0000313" key="2">
    <source>
        <dbReference type="EMBL" id="TPE60199.1"/>
    </source>
</evidence>
<dbReference type="Pfam" id="PF02190">
    <property type="entry name" value="LON_substr_bdg"/>
    <property type="match status" value="1"/>
</dbReference>
<keyword evidence="3" id="KW-1185">Reference proteome</keyword>
<dbReference type="EMBL" id="VFSU01000028">
    <property type="protein sequence ID" value="TPE60199.1"/>
    <property type="molecule type" value="Genomic_DNA"/>
</dbReference>
<evidence type="ECO:0000313" key="3">
    <source>
        <dbReference type="Proteomes" id="UP000319897"/>
    </source>
</evidence>
<comment type="caution">
    <text evidence="2">The sequence shown here is derived from an EMBL/GenBank/DDBJ whole genome shotgun (WGS) entry which is preliminary data.</text>
</comment>
<evidence type="ECO:0000259" key="1">
    <source>
        <dbReference type="PROSITE" id="PS51787"/>
    </source>
</evidence>
<dbReference type="AlphaFoldDB" id="A0A501XIG7"/>
<dbReference type="Gene3D" id="2.30.130.40">
    <property type="entry name" value="LON domain-like"/>
    <property type="match status" value="1"/>
</dbReference>
<dbReference type="InterPro" id="IPR015947">
    <property type="entry name" value="PUA-like_sf"/>
</dbReference>
<dbReference type="SMART" id="SM00464">
    <property type="entry name" value="LON"/>
    <property type="match status" value="1"/>
</dbReference>
<dbReference type="Proteomes" id="UP000319897">
    <property type="component" value="Unassembled WGS sequence"/>
</dbReference>
<dbReference type="SUPFAM" id="SSF88697">
    <property type="entry name" value="PUA domain-like"/>
    <property type="match status" value="1"/>
</dbReference>
<proteinExistence type="predicted"/>
<protein>
    <submittedName>
        <fullName evidence="2">Peptidase S16</fullName>
    </submittedName>
</protein>
<dbReference type="InterPro" id="IPR003111">
    <property type="entry name" value="Lon_prtase_N"/>
</dbReference>
<reference evidence="2 3" key="1">
    <citation type="submission" date="2019-06" db="EMBL/GenBank/DDBJ databases">
        <authorList>
            <person name="Lee I."/>
            <person name="Jang G.I."/>
            <person name="Hwang C.Y."/>
        </authorList>
    </citation>
    <scope>NUCLEOTIDE SEQUENCE [LARGE SCALE GENOMIC DNA]</scope>
    <source>
        <strain evidence="2 3">PAMC 28131</strain>
    </source>
</reference>
<sequence>MTLEPPASPADLPATVRLFPLGGVILLPRAVLPLNIFEPRYLAMVRDAMATDQMIAMIQPRESHPRDEVAKPDLYDIGTTGRITQYSETGDGRFLISLTGLARFRLTSELAATTPYRQAAVDYSAHERDWSPAEPLAAATRAHLETMLKSYLETQGLSADWDAVKSADDESLINTLATVCPFSNAERQALLEAATLPARASTLSTLMQFASGEAGEATLQ</sequence>
<name>A0A501XIG7_9SPHN</name>